<evidence type="ECO:0000259" key="1">
    <source>
        <dbReference type="Pfam" id="PF13472"/>
    </source>
</evidence>
<dbReference type="InterPro" id="IPR013830">
    <property type="entry name" value="SGNH_hydro"/>
</dbReference>
<dbReference type="AlphaFoldDB" id="A0A6I4TV14"/>
<protein>
    <submittedName>
        <fullName evidence="2">SGNH/GDSL hydrolase family protein</fullName>
    </submittedName>
</protein>
<dbReference type="EMBL" id="WTYJ01000001">
    <property type="protein sequence ID" value="MXO99060.1"/>
    <property type="molecule type" value="Genomic_DNA"/>
</dbReference>
<keyword evidence="3" id="KW-1185">Reference proteome</keyword>
<evidence type="ECO:0000313" key="3">
    <source>
        <dbReference type="Proteomes" id="UP000469430"/>
    </source>
</evidence>
<gene>
    <name evidence="2" type="ORF">GRI97_08675</name>
</gene>
<dbReference type="RefSeq" id="WP_161390640.1">
    <property type="nucleotide sequence ID" value="NZ_JBHSCP010000001.1"/>
</dbReference>
<proteinExistence type="predicted"/>
<accession>A0A6I4TV14</accession>
<feature type="domain" description="SGNH hydrolase-type esterase" evidence="1">
    <location>
        <begin position="6"/>
        <end position="171"/>
    </location>
</feature>
<dbReference type="GO" id="GO:0016788">
    <property type="term" value="F:hydrolase activity, acting on ester bonds"/>
    <property type="evidence" value="ECO:0007669"/>
    <property type="project" value="UniProtKB-ARBA"/>
</dbReference>
<dbReference type="Gene3D" id="3.40.50.1110">
    <property type="entry name" value="SGNH hydrolase"/>
    <property type="match status" value="1"/>
</dbReference>
<organism evidence="2 3">
    <name type="scientific">Croceibacterium xixiisoli</name>
    <dbReference type="NCBI Taxonomy" id="1476466"/>
    <lineage>
        <taxon>Bacteria</taxon>
        <taxon>Pseudomonadati</taxon>
        <taxon>Pseudomonadota</taxon>
        <taxon>Alphaproteobacteria</taxon>
        <taxon>Sphingomonadales</taxon>
        <taxon>Erythrobacteraceae</taxon>
        <taxon>Croceibacterium</taxon>
    </lineage>
</organism>
<dbReference type="InterPro" id="IPR036514">
    <property type="entry name" value="SGNH_hydro_sf"/>
</dbReference>
<reference evidence="2 3" key="1">
    <citation type="submission" date="2019-12" db="EMBL/GenBank/DDBJ databases">
        <title>Genomic-based taxomic classification of the family Erythrobacteraceae.</title>
        <authorList>
            <person name="Xu L."/>
        </authorList>
    </citation>
    <scope>NUCLEOTIDE SEQUENCE [LARGE SCALE GENOMIC DNA]</scope>
    <source>
        <strain evidence="2 3">S36</strain>
    </source>
</reference>
<evidence type="ECO:0000313" key="2">
    <source>
        <dbReference type="EMBL" id="MXO99060.1"/>
    </source>
</evidence>
<name>A0A6I4TV14_9SPHN</name>
<dbReference type="Pfam" id="PF13472">
    <property type="entry name" value="Lipase_GDSL_2"/>
    <property type="match status" value="1"/>
</dbReference>
<keyword evidence="2" id="KW-0378">Hydrolase</keyword>
<dbReference type="SUPFAM" id="SSF52266">
    <property type="entry name" value="SGNH hydrolase"/>
    <property type="match status" value="1"/>
</dbReference>
<comment type="caution">
    <text evidence="2">The sequence shown here is derived from an EMBL/GenBank/DDBJ whole genome shotgun (WGS) entry which is preliminary data.</text>
</comment>
<sequence length="209" mass="22074">MAHVVLLGDSTFDNGAYVSNGPDVTAQLRQYIGPDDRVSLLAVDGSMVDDAHNQLDRLPLGATHIVISVGGNDALDHLPRLEDAVGTIADGLLQIGALAAAFGSRHRAMLRQARSKGLPVAVGTIYDGNLKPPQGLVAPHAAALFNDAITRNAFITGADLIDLRLICTVPADYANPIEPSVQGGGKIARAIADWLEEERRENGPSRVFV</sequence>
<dbReference type="OrthoDB" id="212722at2"/>
<dbReference type="Proteomes" id="UP000469430">
    <property type="component" value="Unassembled WGS sequence"/>
</dbReference>